<evidence type="ECO:0000313" key="3">
    <source>
        <dbReference type="Proteomes" id="UP001139353"/>
    </source>
</evidence>
<feature type="chain" id="PRO_5040791364" evidence="1">
    <location>
        <begin position="24"/>
        <end position="167"/>
    </location>
</feature>
<proteinExistence type="predicted"/>
<keyword evidence="3" id="KW-1185">Reference proteome</keyword>
<name>A0A9X2BZG1_9BURK</name>
<feature type="signal peptide" evidence="1">
    <location>
        <begin position="1"/>
        <end position="23"/>
    </location>
</feature>
<comment type="caution">
    <text evidence="2">The sequence shown here is derived from an EMBL/GenBank/DDBJ whole genome shotgun (WGS) entry which is preliminary data.</text>
</comment>
<protein>
    <submittedName>
        <fullName evidence="2">Uncharacterized protein</fullName>
    </submittedName>
</protein>
<reference evidence="2" key="1">
    <citation type="submission" date="2021-11" db="EMBL/GenBank/DDBJ databases">
        <title>BS-T2-15 a new species belonging to the Comamonadaceae family isolated from the soil of a French oak forest.</title>
        <authorList>
            <person name="Mieszkin S."/>
            <person name="Alain K."/>
        </authorList>
    </citation>
    <scope>NUCLEOTIDE SEQUENCE</scope>
    <source>
        <strain evidence="2">BS-T2-15</strain>
    </source>
</reference>
<dbReference type="RefSeq" id="WP_275682686.1">
    <property type="nucleotide sequence ID" value="NZ_JAJLJH010000003.1"/>
</dbReference>
<sequence length="167" mass="17338">MPIRSTALALAAAVLATSTTPRAAELSGDCKPVFAALEKSIQANHTTTTNRGTDVLHGVTVDGAVYIQVRGAWRKSEISARDNIAMSRENLKDASEFSCKALPDSVVDGTPAANYATHTVNDDVVIDTRIAIAKGTGLALSVVTRLPGGGGGDVVTRYAYGNVKAPI</sequence>
<evidence type="ECO:0000313" key="2">
    <source>
        <dbReference type="EMBL" id="MCK9686643.1"/>
    </source>
</evidence>
<gene>
    <name evidence="2" type="ORF">LPC04_13080</name>
</gene>
<dbReference type="EMBL" id="JAJLJH010000003">
    <property type="protein sequence ID" value="MCK9686643.1"/>
    <property type="molecule type" value="Genomic_DNA"/>
</dbReference>
<accession>A0A9X2BZG1</accession>
<dbReference type="Proteomes" id="UP001139353">
    <property type="component" value="Unassembled WGS sequence"/>
</dbReference>
<keyword evidence="1" id="KW-0732">Signal</keyword>
<dbReference type="AlphaFoldDB" id="A0A9X2BZG1"/>
<organism evidence="2 3">
    <name type="scientific">Scleromatobacter humisilvae</name>
    <dbReference type="NCBI Taxonomy" id="2897159"/>
    <lineage>
        <taxon>Bacteria</taxon>
        <taxon>Pseudomonadati</taxon>
        <taxon>Pseudomonadota</taxon>
        <taxon>Betaproteobacteria</taxon>
        <taxon>Burkholderiales</taxon>
        <taxon>Sphaerotilaceae</taxon>
        <taxon>Scleromatobacter</taxon>
    </lineage>
</organism>
<evidence type="ECO:0000256" key="1">
    <source>
        <dbReference type="SAM" id="SignalP"/>
    </source>
</evidence>